<evidence type="ECO:0000313" key="5">
    <source>
        <dbReference type="EMBL" id="GMH19461.1"/>
    </source>
</evidence>
<dbReference type="AlphaFoldDB" id="A0AAD3T0K6"/>
<feature type="chain" id="PRO_5042264648" description="Gnk2-homologous domain-containing protein" evidence="3">
    <location>
        <begin position="23"/>
        <end position="122"/>
    </location>
</feature>
<dbReference type="Gene3D" id="3.30.430.20">
    <property type="entry name" value="Gnk2 domain, C-X8-C-X2-C motif"/>
    <property type="match status" value="1"/>
</dbReference>
<keyword evidence="2" id="KW-0677">Repeat</keyword>
<keyword evidence="1 3" id="KW-0732">Signal</keyword>
<evidence type="ECO:0000256" key="1">
    <source>
        <dbReference type="ARBA" id="ARBA00022729"/>
    </source>
</evidence>
<keyword evidence="6" id="KW-1185">Reference proteome</keyword>
<feature type="domain" description="Gnk2-homologous" evidence="4">
    <location>
        <begin position="23"/>
        <end position="122"/>
    </location>
</feature>
<proteinExistence type="predicted"/>
<dbReference type="EMBL" id="BSYO01000020">
    <property type="protein sequence ID" value="GMH19461.1"/>
    <property type="molecule type" value="Genomic_DNA"/>
</dbReference>
<organism evidence="5 6">
    <name type="scientific">Nepenthes gracilis</name>
    <name type="common">Slender pitcher plant</name>
    <dbReference type="NCBI Taxonomy" id="150966"/>
    <lineage>
        <taxon>Eukaryota</taxon>
        <taxon>Viridiplantae</taxon>
        <taxon>Streptophyta</taxon>
        <taxon>Embryophyta</taxon>
        <taxon>Tracheophyta</taxon>
        <taxon>Spermatophyta</taxon>
        <taxon>Magnoliopsida</taxon>
        <taxon>eudicotyledons</taxon>
        <taxon>Gunneridae</taxon>
        <taxon>Pentapetalae</taxon>
        <taxon>Caryophyllales</taxon>
        <taxon>Nepenthaceae</taxon>
        <taxon>Nepenthes</taxon>
    </lineage>
</organism>
<dbReference type="PANTHER" id="PTHR32099:SF42">
    <property type="entry name" value="CYSTEINE-RICH RECEPTOR-LIKE PROTEIN KINASE 9-RELATED"/>
    <property type="match status" value="1"/>
</dbReference>
<reference evidence="5" key="1">
    <citation type="submission" date="2023-05" db="EMBL/GenBank/DDBJ databases">
        <title>Nepenthes gracilis genome sequencing.</title>
        <authorList>
            <person name="Fukushima K."/>
        </authorList>
    </citation>
    <scope>NUCLEOTIDE SEQUENCE</scope>
    <source>
        <strain evidence="5">SING2019-196</strain>
    </source>
</reference>
<gene>
    <name evidence="5" type="ORF">Nepgr_021302</name>
</gene>
<evidence type="ECO:0000259" key="4">
    <source>
        <dbReference type="PROSITE" id="PS51473"/>
    </source>
</evidence>
<comment type="caution">
    <text evidence="5">The sequence shown here is derived from an EMBL/GenBank/DDBJ whole genome shotgun (WGS) entry which is preliminary data.</text>
</comment>
<dbReference type="InterPro" id="IPR002902">
    <property type="entry name" value="GNK2"/>
</dbReference>
<accession>A0AAD3T0K6</accession>
<evidence type="ECO:0000256" key="3">
    <source>
        <dbReference type="SAM" id="SignalP"/>
    </source>
</evidence>
<dbReference type="Pfam" id="PF01657">
    <property type="entry name" value="Stress-antifung"/>
    <property type="match status" value="1"/>
</dbReference>
<feature type="signal peptide" evidence="3">
    <location>
        <begin position="1"/>
        <end position="22"/>
    </location>
</feature>
<dbReference type="InterPro" id="IPR038408">
    <property type="entry name" value="GNK2_sf"/>
</dbReference>
<dbReference type="PROSITE" id="PS51473">
    <property type="entry name" value="GNK2"/>
    <property type="match status" value="1"/>
</dbReference>
<name>A0AAD3T0K6_NEPGR</name>
<dbReference type="PANTHER" id="PTHR32099">
    <property type="entry name" value="CYSTEINE-RICH REPEAT SECRETORY PROTEIN"/>
    <property type="match status" value="1"/>
</dbReference>
<sequence>MADLHTFLLIVVFSFQLPITSTQKPIFAVSDEWADSWSVQYQHNLDDLLQKLNNTNKAFEDSIEGEGPYEAYGFYLCRGDATDQICRSCVHNATSTIVNQCPTSTCALIAYDYCMHYNKIDI</sequence>
<evidence type="ECO:0000256" key="2">
    <source>
        <dbReference type="ARBA" id="ARBA00022737"/>
    </source>
</evidence>
<evidence type="ECO:0000313" key="6">
    <source>
        <dbReference type="Proteomes" id="UP001279734"/>
    </source>
</evidence>
<dbReference type="CDD" id="cd23509">
    <property type="entry name" value="Gnk2-like"/>
    <property type="match status" value="1"/>
</dbReference>
<dbReference type="Proteomes" id="UP001279734">
    <property type="component" value="Unassembled WGS sequence"/>
</dbReference>
<protein>
    <recommendedName>
        <fullName evidence="4">Gnk2-homologous domain-containing protein</fullName>
    </recommendedName>
</protein>